<dbReference type="PANTHER" id="PTHR21568:SF0">
    <property type="entry name" value="TRNA PSEUDOURIDINE SYNTHASE PUS10"/>
    <property type="match status" value="1"/>
</dbReference>
<comment type="caution">
    <text evidence="7">The sequence shown here is derived from an EMBL/GenBank/DDBJ whole genome shotgun (WGS) entry which is preliminary data.</text>
</comment>
<dbReference type="Gene3D" id="3.30.70.2510">
    <property type="match status" value="1"/>
</dbReference>
<dbReference type="EC" id="5.4.99.25" evidence="2"/>
<organism evidence="7">
    <name type="scientific">mine drainage metagenome</name>
    <dbReference type="NCBI Taxonomy" id="410659"/>
    <lineage>
        <taxon>unclassified sequences</taxon>
        <taxon>metagenomes</taxon>
        <taxon>ecological metagenomes</taxon>
    </lineage>
</organism>
<evidence type="ECO:0000313" key="7">
    <source>
        <dbReference type="EMBL" id="EQD67670.1"/>
    </source>
</evidence>
<name>T1CJ41_9ZZZZ</name>
<dbReference type="GO" id="GO:0031119">
    <property type="term" value="P:tRNA pseudouridine synthesis"/>
    <property type="evidence" value="ECO:0007669"/>
    <property type="project" value="TreeGrafter"/>
</dbReference>
<dbReference type="PANTHER" id="PTHR21568">
    <property type="entry name" value="TRNA PSEUDOURIDINE SYNTHASE PUS10"/>
    <property type="match status" value="1"/>
</dbReference>
<evidence type="ECO:0000259" key="6">
    <source>
        <dbReference type="Pfam" id="PF22023"/>
    </source>
</evidence>
<dbReference type="InterPro" id="IPR048741">
    <property type="entry name" value="Pus10-like_C"/>
</dbReference>
<dbReference type="EMBL" id="AUZY01003713">
    <property type="protein sequence ID" value="EQD67670.1"/>
    <property type="molecule type" value="Genomic_DNA"/>
</dbReference>
<proteinExistence type="inferred from homology"/>
<sequence>MIFALTALGFSLDLKEERECSICHGLFQDLESLGSSIREALSDYDFSTFLVGSENRVQNPLEEELEAKFGTGEGIKKEFNRELGKLLSGRMQKEVVFKDPDVIITVNLEYLSYRFWFKSLFIHGRYRKLVRGIPQTRWINFDKHDSVEEIVGIPAQSMVRAGNFYLHAAGREDVDVLMLGSGREFVLELSSPHSRTIDLLSLAERVRESRAVEIADLEIVKGDLVEKVKNSRHDKSYRALIVSEGIIDPVTFRKAVSALSGKIIYQRTPLRVSGRRADLIRERMVRKADIISIDGNRAVVEMTAEAGTYIKELVNGDGDRTNPNLSSLYGSS</sequence>
<dbReference type="Gene3D" id="3.30.70.3190">
    <property type="match status" value="1"/>
</dbReference>
<dbReference type="Pfam" id="PF22023">
    <property type="entry name" value="Pus10_THUMP_arc"/>
    <property type="match status" value="1"/>
</dbReference>
<keyword evidence="3" id="KW-0819">tRNA processing</keyword>
<dbReference type="Pfam" id="PF21238">
    <property type="entry name" value="Pus10_C"/>
    <property type="match status" value="1"/>
</dbReference>
<evidence type="ECO:0000256" key="2">
    <source>
        <dbReference type="ARBA" id="ARBA00012787"/>
    </source>
</evidence>
<evidence type="ECO:0000256" key="4">
    <source>
        <dbReference type="ARBA" id="ARBA00023235"/>
    </source>
</evidence>
<dbReference type="NCBIfam" id="TIGR01213">
    <property type="entry name" value="pseudo_Pus10arc"/>
    <property type="match status" value="1"/>
</dbReference>
<reference evidence="7" key="1">
    <citation type="submission" date="2013-08" db="EMBL/GenBank/DDBJ databases">
        <authorList>
            <person name="Mendez C."/>
            <person name="Richter M."/>
            <person name="Ferrer M."/>
            <person name="Sanchez J."/>
        </authorList>
    </citation>
    <scope>NUCLEOTIDE SEQUENCE</scope>
</reference>
<dbReference type="FunFam" id="3.30.70.2510:FF:000001">
    <property type="entry name" value="tRNA pseudouridine synthase Pus10"/>
    <property type="match status" value="1"/>
</dbReference>
<dbReference type="SUPFAM" id="SSF55120">
    <property type="entry name" value="Pseudouridine synthase"/>
    <property type="match status" value="1"/>
</dbReference>
<accession>T1CJ41</accession>
<dbReference type="AlphaFoldDB" id="T1CJ41"/>
<dbReference type="GO" id="GO:0003723">
    <property type="term" value="F:RNA binding"/>
    <property type="evidence" value="ECO:0007669"/>
    <property type="project" value="InterPro"/>
</dbReference>
<dbReference type="InterPro" id="IPR020103">
    <property type="entry name" value="PsdUridine_synth_cat_dom_sf"/>
</dbReference>
<evidence type="ECO:0000256" key="3">
    <source>
        <dbReference type="ARBA" id="ARBA00022694"/>
    </source>
</evidence>
<feature type="domain" description="Pus10-like C-terminal" evidence="5">
    <location>
        <begin position="121"/>
        <end position="330"/>
    </location>
</feature>
<evidence type="ECO:0000256" key="1">
    <source>
        <dbReference type="ARBA" id="ARBA00009652"/>
    </source>
</evidence>
<feature type="non-terminal residue" evidence="7">
    <location>
        <position position="332"/>
    </location>
</feature>
<evidence type="ECO:0000259" key="5">
    <source>
        <dbReference type="Pfam" id="PF21238"/>
    </source>
</evidence>
<dbReference type="InterPro" id="IPR055174">
    <property type="entry name" value="Pus10_THUMP_arc"/>
</dbReference>
<reference evidence="7" key="2">
    <citation type="journal article" date="2014" name="ISME J.">
        <title>Microbial stratification in low pH oxic and suboxic macroscopic growths along an acid mine drainage.</title>
        <authorList>
            <person name="Mendez-Garcia C."/>
            <person name="Mesa V."/>
            <person name="Sprenger R.R."/>
            <person name="Richter M."/>
            <person name="Diez M.S."/>
            <person name="Solano J."/>
            <person name="Bargiela R."/>
            <person name="Golyshina O.V."/>
            <person name="Manteca A."/>
            <person name="Ramos J.L."/>
            <person name="Gallego J.R."/>
            <person name="Llorente I."/>
            <person name="Martins Dos Santos V.A."/>
            <person name="Jensen O.N."/>
            <person name="Pelaez A.I."/>
            <person name="Sanchez J."/>
            <person name="Ferrer M."/>
        </authorList>
    </citation>
    <scope>NUCLEOTIDE SEQUENCE</scope>
</reference>
<dbReference type="GO" id="GO:0160148">
    <property type="term" value="F:tRNA pseudouridine(55) synthase activity"/>
    <property type="evidence" value="ECO:0007669"/>
    <property type="project" value="UniProtKB-EC"/>
</dbReference>
<comment type="similarity">
    <text evidence="1">Belongs to the pseudouridine synthase Pus10 family.</text>
</comment>
<keyword evidence="4" id="KW-0413">Isomerase</keyword>
<feature type="domain" description="Pus10 THUMP" evidence="6">
    <location>
        <begin position="37"/>
        <end position="107"/>
    </location>
</feature>
<dbReference type="InterPro" id="IPR039894">
    <property type="entry name" value="Pus10-like"/>
</dbReference>
<protein>
    <recommendedName>
        <fullName evidence="2">tRNA pseudouridine(55) synthase</fullName>
        <ecNumber evidence="2">5.4.99.25</ecNumber>
    </recommendedName>
</protein>
<gene>
    <name evidence="7" type="ORF">B1B_05855</name>
</gene>